<dbReference type="Gene3D" id="2.60.120.650">
    <property type="entry name" value="Cupin"/>
    <property type="match status" value="1"/>
</dbReference>
<dbReference type="AlphaFoldDB" id="A0AA35V9N0"/>
<organism evidence="2 3">
    <name type="scientific">Lactuca saligna</name>
    <name type="common">Willowleaf lettuce</name>
    <dbReference type="NCBI Taxonomy" id="75948"/>
    <lineage>
        <taxon>Eukaryota</taxon>
        <taxon>Viridiplantae</taxon>
        <taxon>Streptophyta</taxon>
        <taxon>Embryophyta</taxon>
        <taxon>Tracheophyta</taxon>
        <taxon>Spermatophyta</taxon>
        <taxon>Magnoliopsida</taxon>
        <taxon>eudicotyledons</taxon>
        <taxon>Gunneridae</taxon>
        <taxon>Pentapetalae</taxon>
        <taxon>asterids</taxon>
        <taxon>campanulids</taxon>
        <taxon>Asterales</taxon>
        <taxon>Asteraceae</taxon>
        <taxon>Cichorioideae</taxon>
        <taxon>Cichorieae</taxon>
        <taxon>Lactucinae</taxon>
        <taxon>Lactuca</taxon>
    </lineage>
</organism>
<evidence type="ECO:0000313" key="3">
    <source>
        <dbReference type="Proteomes" id="UP001177003"/>
    </source>
</evidence>
<name>A0AA35V9N0_LACSI</name>
<reference evidence="2" key="1">
    <citation type="submission" date="2023-04" db="EMBL/GenBank/DDBJ databases">
        <authorList>
            <person name="Vijverberg K."/>
            <person name="Xiong W."/>
            <person name="Schranz E."/>
        </authorList>
    </citation>
    <scope>NUCLEOTIDE SEQUENCE</scope>
</reference>
<dbReference type="Pfam" id="PF02373">
    <property type="entry name" value="JmjC"/>
    <property type="match status" value="1"/>
</dbReference>
<dbReference type="EMBL" id="OX465086">
    <property type="protein sequence ID" value="CAI9264549.1"/>
    <property type="molecule type" value="Genomic_DNA"/>
</dbReference>
<protein>
    <recommendedName>
        <fullName evidence="1">JmjC domain-containing protein</fullName>
    </recommendedName>
</protein>
<feature type="domain" description="JmjC" evidence="1">
    <location>
        <begin position="1"/>
        <end position="101"/>
    </location>
</feature>
<keyword evidence="3" id="KW-1185">Reference proteome</keyword>
<dbReference type="GO" id="GO:0034647">
    <property type="term" value="F:histone H3K4me/H3K4me2/H3K4me3 demethylase activity"/>
    <property type="evidence" value="ECO:0007669"/>
    <property type="project" value="TreeGrafter"/>
</dbReference>
<dbReference type="GO" id="GO:0000785">
    <property type="term" value="C:chromatin"/>
    <property type="evidence" value="ECO:0007669"/>
    <property type="project" value="TreeGrafter"/>
</dbReference>
<accession>A0AA35V9N0</accession>
<dbReference type="InterPro" id="IPR003347">
    <property type="entry name" value="JmjC_dom"/>
</dbReference>
<dbReference type="SUPFAM" id="SSF51197">
    <property type="entry name" value="Clavaminate synthase-like"/>
    <property type="match status" value="1"/>
</dbReference>
<gene>
    <name evidence="2" type="ORF">LSALG_LOCUS5191</name>
</gene>
<dbReference type="GO" id="GO:0005634">
    <property type="term" value="C:nucleus"/>
    <property type="evidence" value="ECO:0007669"/>
    <property type="project" value="TreeGrafter"/>
</dbReference>
<proteinExistence type="predicted"/>
<dbReference type="PROSITE" id="PS51184">
    <property type="entry name" value="JMJC"/>
    <property type="match status" value="1"/>
</dbReference>
<dbReference type="PANTHER" id="PTHR10694:SF105">
    <property type="entry name" value="LYSINE-SPECIFIC DEMETHYLASE JMJ14"/>
    <property type="match status" value="1"/>
</dbReference>
<sequence length="190" mass="21686">MSIFAIYRRSPPLFGKLYALARPEYEQTDLLHQLVSQLSPKILKSEGVPVYRASQCCGEFIVTFPRTYHAGFSCGFNCVEAVDVAPIDWMEHGQGVVEVYSQQRRKTSISHDNLLLAREGIRALWEASFFNKETCENLYWKHVCGKNGILTNAVKVVEAAFNNISFLLQMFSYAGFWNYSITTNMFSGWN</sequence>
<evidence type="ECO:0000259" key="1">
    <source>
        <dbReference type="PROSITE" id="PS51184"/>
    </source>
</evidence>
<dbReference type="PANTHER" id="PTHR10694">
    <property type="entry name" value="LYSINE-SPECIFIC DEMETHYLASE"/>
    <property type="match status" value="1"/>
</dbReference>
<dbReference type="Proteomes" id="UP001177003">
    <property type="component" value="Chromosome 0"/>
</dbReference>
<dbReference type="GO" id="GO:0010468">
    <property type="term" value="P:regulation of gene expression"/>
    <property type="evidence" value="ECO:0007669"/>
    <property type="project" value="TreeGrafter"/>
</dbReference>
<evidence type="ECO:0000313" key="2">
    <source>
        <dbReference type="EMBL" id="CAI9264549.1"/>
    </source>
</evidence>